<evidence type="ECO:0000256" key="2">
    <source>
        <dbReference type="ARBA" id="ARBA00022475"/>
    </source>
</evidence>
<feature type="domain" description="EamA" evidence="7">
    <location>
        <begin position="148"/>
        <end position="274"/>
    </location>
</feature>
<name>A0A1M5NYS1_9ALTE</name>
<evidence type="ECO:0000313" key="9">
    <source>
        <dbReference type="Proteomes" id="UP000184520"/>
    </source>
</evidence>
<dbReference type="STRING" id="634436.SAMN05216361_3404"/>
<dbReference type="AlphaFoldDB" id="A0A1M5NYS1"/>
<keyword evidence="4 6" id="KW-1133">Transmembrane helix</keyword>
<feature type="transmembrane region" description="Helical" evidence="6">
    <location>
        <begin position="237"/>
        <end position="256"/>
    </location>
</feature>
<evidence type="ECO:0000256" key="6">
    <source>
        <dbReference type="SAM" id="Phobius"/>
    </source>
</evidence>
<keyword evidence="5 6" id="KW-0472">Membrane</keyword>
<feature type="transmembrane region" description="Helical" evidence="6">
    <location>
        <begin position="206"/>
        <end position="225"/>
    </location>
</feature>
<reference evidence="9" key="1">
    <citation type="submission" date="2016-11" db="EMBL/GenBank/DDBJ databases">
        <authorList>
            <person name="Varghese N."/>
            <person name="Submissions S."/>
        </authorList>
    </citation>
    <scope>NUCLEOTIDE SEQUENCE [LARGE SCALE GENOMIC DNA]</scope>
    <source>
        <strain evidence="9">CGMCC 1.8995</strain>
    </source>
</reference>
<evidence type="ECO:0000256" key="4">
    <source>
        <dbReference type="ARBA" id="ARBA00022989"/>
    </source>
</evidence>
<dbReference type="RefSeq" id="WP_073324347.1">
    <property type="nucleotide sequence ID" value="NZ_FQWD01000005.1"/>
</dbReference>
<keyword evidence="2" id="KW-1003">Cell membrane</keyword>
<dbReference type="PANTHER" id="PTHR42920:SF5">
    <property type="entry name" value="EAMA DOMAIN-CONTAINING PROTEIN"/>
    <property type="match status" value="1"/>
</dbReference>
<feature type="domain" description="EamA" evidence="7">
    <location>
        <begin position="8"/>
        <end position="137"/>
    </location>
</feature>
<keyword evidence="3 6" id="KW-0812">Transmembrane</keyword>
<dbReference type="InterPro" id="IPR037185">
    <property type="entry name" value="EmrE-like"/>
</dbReference>
<gene>
    <name evidence="8" type="ORF">SAMN05216361_3404</name>
</gene>
<evidence type="ECO:0000256" key="5">
    <source>
        <dbReference type="ARBA" id="ARBA00023136"/>
    </source>
</evidence>
<accession>A0A1M5NYS1</accession>
<keyword evidence="9" id="KW-1185">Reference proteome</keyword>
<dbReference type="Pfam" id="PF00892">
    <property type="entry name" value="EamA"/>
    <property type="match status" value="2"/>
</dbReference>
<feature type="transmembrane region" description="Helical" evidence="6">
    <location>
        <begin position="118"/>
        <end position="137"/>
    </location>
</feature>
<dbReference type="InterPro" id="IPR051258">
    <property type="entry name" value="Diverse_Substrate_Transporter"/>
</dbReference>
<dbReference type="Proteomes" id="UP000184520">
    <property type="component" value="Unassembled WGS sequence"/>
</dbReference>
<dbReference type="EMBL" id="FQWD01000005">
    <property type="protein sequence ID" value="SHG94638.1"/>
    <property type="molecule type" value="Genomic_DNA"/>
</dbReference>
<organism evidence="8 9">
    <name type="scientific">Marisediminitalea aggregata</name>
    <dbReference type="NCBI Taxonomy" id="634436"/>
    <lineage>
        <taxon>Bacteria</taxon>
        <taxon>Pseudomonadati</taxon>
        <taxon>Pseudomonadota</taxon>
        <taxon>Gammaproteobacteria</taxon>
        <taxon>Alteromonadales</taxon>
        <taxon>Alteromonadaceae</taxon>
        <taxon>Marisediminitalea</taxon>
    </lineage>
</organism>
<dbReference type="OrthoDB" id="9150437at2"/>
<protein>
    <submittedName>
        <fullName evidence="8">Threonine/homoserine efflux transporter RhtA</fullName>
    </submittedName>
</protein>
<dbReference type="SUPFAM" id="SSF103481">
    <property type="entry name" value="Multidrug resistance efflux transporter EmrE"/>
    <property type="match status" value="2"/>
</dbReference>
<evidence type="ECO:0000259" key="7">
    <source>
        <dbReference type="Pfam" id="PF00892"/>
    </source>
</evidence>
<feature type="transmembrane region" description="Helical" evidence="6">
    <location>
        <begin position="89"/>
        <end position="109"/>
    </location>
</feature>
<feature type="transmembrane region" description="Helical" evidence="6">
    <location>
        <begin position="66"/>
        <end position="83"/>
    </location>
</feature>
<comment type="subcellular location">
    <subcellularLocation>
        <location evidence="1">Cell membrane</location>
        <topology evidence="1">Multi-pass membrane protein</topology>
    </subcellularLocation>
</comment>
<evidence type="ECO:0000313" key="8">
    <source>
        <dbReference type="EMBL" id="SHG94638.1"/>
    </source>
</evidence>
<evidence type="ECO:0000256" key="1">
    <source>
        <dbReference type="ARBA" id="ARBA00004651"/>
    </source>
</evidence>
<evidence type="ECO:0000256" key="3">
    <source>
        <dbReference type="ARBA" id="ARBA00022692"/>
    </source>
</evidence>
<feature type="transmembrane region" description="Helical" evidence="6">
    <location>
        <begin position="182"/>
        <end position="200"/>
    </location>
</feature>
<proteinExistence type="predicted"/>
<dbReference type="InterPro" id="IPR000620">
    <property type="entry name" value="EamA_dom"/>
</dbReference>
<feature type="transmembrane region" description="Helical" evidence="6">
    <location>
        <begin position="143"/>
        <end position="162"/>
    </location>
</feature>
<sequence length="291" mass="31201">MEPVKKSLISLHIAVILLGGTGLFSHIIPLSATDITLGRSLFACIALFCVVLIGKEGLALGRRRDYGIAIGLGVLMAVHWITYFASMQYAGVSVGMIAMFTFPVITVLLEPFFEGTRLVWQDVISTLVVVLGIVLIVPEISLANDVTLGVGLGIASAVLYAIRNLSHRKYFSHYSGAKAMAWQTLIIALCILPFSGVALVNANLNVWLLLLALGTFFTALPHAMVASSLAHLRAKTFSLIACMQPFYGVAFAIVLLHESPGWNTLIGGILVTSASIYETVNTHKSVASKKS</sequence>
<dbReference type="GO" id="GO:0005886">
    <property type="term" value="C:plasma membrane"/>
    <property type="evidence" value="ECO:0007669"/>
    <property type="project" value="UniProtKB-SubCell"/>
</dbReference>
<dbReference type="PANTHER" id="PTHR42920">
    <property type="entry name" value="OS03G0707200 PROTEIN-RELATED"/>
    <property type="match status" value="1"/>
</dbReference>
<feature type="transmembrane region" description="Helical" evidence="6">
    <location>
        <begin position="262"/>
        <end position="280"/>
    </location>
</feature>
<feature type="transmembrane region" description="Helical" evidence="6">
    <location>
        <begin position="35"/>
        <end position="54"/>
    </location>
</feature>